<evidence type="ECO:0000313" key="2">
    <source>
        <dbReference type="Proteomes" id="UP001523550"/>
    </source>
</evidence>
<protein>
    <recommendedName>
        <fullName evidence="3">FAD binding domain-containing protein</fullName>
    </recommendedName>
</protein>
<organism evidence="1 2">
    <name type="scientific">Natronospira proteinivora</name>
    <dbReference type="NCBI Taxonomy" id="1807133"/>
    <lineage>
        <taxon>Bacteria</taxon>
        <taxon>Pseudomonadati</taxon>
        <taxon>Pseudomonadota</taxon>
        <taxon>Gammaproteobacteria</taxon>
        <taxon>Natronospirales</taxon>
        <taxon>Natronospiraceae</taxon>
        <taxon>Natronospira</taxon>
    </lineage>
</organism>
<dbReference type="InterPro" id="IPR016167">
    <property type="entry name" value="FAD-bd_PCMH_sub1"/>
</dbReference>
<comment type="caution">
    <text evidence="1">The sequence shown here is derived from an EMBL/GenBank/DDBJ whole genome shotgun (WGS) entry which is preliminary data.</text>
</comment>
<evidence type="ECO:0000313" key="1">
    <source>
        <dbReference type="EMBL" id="MCP1728337.1"/>
    </source>
</evidence>
<dbReference type="Proteomes" id="UP001523550">
    <property type="component" value="Unassembled WGS sequence"/>
</dbReference>
<keyword evidence="2" id="KW-1185">Reference proteome</keyword>
<evidence type="ECO:0008006" key="3">
    <source>
        <dbReference type="Google" id="ProtNLM"/>
    </source>
</evidence>
<sequence length="110" mass="11396">MLSTKLRRATDNEFIPVHLGGLALMVRGQIRVRPTSSESATSDSGAGAKQVGPGVTVNCASLQDAQQCMEFAARNGLLLSVFNGKSESGTPPACDGGMAVDLSAVRFNAQ</sequence>
<proteinExistence type="predicted"/>
<name>A0ABT1GBA3_9GAMM</name>
<dbReference type="RefSeq" id="WP_253450269.1">
    <property type="nucleotide sequence ID" value="NZ_JALJYF010000002.1"/>
</dbReference>
<accession>A0ABT1GBA3</accession>
<reference evidence="1 2" key="1">
    <citation type="submission" date="2022-03" db="EMBL/GenBank/DDBJ databases">
        <title>Genomic Encyclopedia of Type Strains, Phase III (KMG-III): the genomes of soil and plant-associated and newly described type strains.</title>
        <authorList>
            <person name="Whitman W."/>
        </authorList>
    </citation>
    <scope>NUCLEOTIDE SEQUENCE [LARGE SCALE GENOMIC DNA]</scope>
    <source>
        <strain evidence="1 2">BSker1</strain>
    </source>
</reference>
<dbReference type="EMBL" id="JALJYF010000002">
    <property type="protein sequence ID" value="MCP1728337.1"/>
    <property type="molecule type" value="Genomic_DNA"/>
</dbReference>
<dbReference type="Gene3D" id="3.30.43.10">
    <property type="entry name" value="Uridine Diphospho-n-acetylenolpyruvylglucosamine Reductase, domain 2"/>
    <property type="match status" value="1"/>
</dbReference>
<gene>
    <name evidence="1" type="ORF">J2T60_002337</name>
</gene>